<proteinExistence type="inferred from homology"/>
<dbReference type="InterPro" id="IPR002052">
    <property type="entry name" value="DNA_methylase_N6_adenine_CS"/>
</dbReference>
<dbReference type="Gene3D" id="3.40.50.150">
    <property type="entry name" value="Vaccinia Virus protein VP39"/>
    <property type="match status" value="1"/>
</dbReference>
<keyword evidence="5 7" id="KW-0949">S-adenosyl-L-methionine</keyword>
<comment type="catalytic activity">
    <reaction evidence="6 7">
        <text>a 2'-deoxyadenosine in DNA + S-adenosyl-L-methionine = an N(6)-methyl-2'-deoxyadenosine in DNA + S-adenosyl-L-homocysteine + H(+)</text>
        <dbReference type="Rhea" id="RHEA:15197"/>
        <dbReference type="Rhea" id="RHEA-COMP:12418"/>
        <dbReference type="Rhea" id="RHEA-COMP:12419"/>
        <dbReference type="ChEBI" id="CHEBI:15378"/>
        <dbReference type="ChEBI" id="CHEBI:57856"/>
        <dbReference type="ChEBI" id="CHEBI:59789"/>
        <dbReference type="ChEBI" id="CHEBI:90615"/>
        <dbReference type="ChEBI" id="CHEBI:90616"/>
        <dbReference type="EC" id="2.1.1.72"/>
    </reaction>
</comment>
<dbReference type="Proteomes" id="UP000033961">
    <property type="component" value="Chromosome I"/>
</dbReference>
<dbReference type="InterPro" id="IPR029063">
    <property type="entry name" value="SAM-dependent_MTases_sf"/>
</dbReference>
<evidence type="ECO:0000256" key="6">
    <source>
        <dbReference type="ARBA" id="ARBA00047942"/>
    </source>
</evidence>
<evidence type="ECO:0000313" key="9">
    <source>
        <dbReference type="Proteomes" id="UP000033961"/>
    </source>
</evidence>
<dbReference type="NCBIfam" id="TIGR00571">
    <property type="entry name" value="dam"/>
    <property type="match status" value="1"/>
</dbReference>
<dbReference type="InterPro" id="IPR023095">
    <property type="entry name" value="Ade_MeTrfase_dom_2"/>
</dbReference>
<evidence type="ECO:0000256" key="2">
    <source>
        <dbReference type="ARBA" id="ARBA00011900"/>
    </source>
</evidence>
<dbReference type="PANTHER" id="PTHR30481:SF3">
    <property type="entry name" value="DNA ADENINE METHYLASE"/>
    <property type="match status" value="1"/>
</dbReference>
<dbReference type="PRINTS" id="PR00505">
    <property type="entry name" value="D12N6MTFRASE"/>
</dbReference>
<dbReference type="PANTHER" id="PTHR30481">
    <property type="entry name" value="DNA ADENINE METHYLASE"/>
    <property type="match status" value="1"/>
</dbReference>
<evidence type="ECO:0000256" key="1">
    <source>
        <dbReference type="ARBA" id="ARBA00006594"/>
    </source>
</evidence>
<organism evidence="8 9">
    <name type="scientific">Leptospira santarosai</name>
    <dbReference type="NCBI Taxonomy" id="28183"/>
    <lineage>
        <taxon>Bacteria</taxon>
        <taxon>Pseudomonadati</taxon>
        <taxon>Spirochaetota</taxon>
        <taxon>Spirochaetia</taxon>
        <taxon>Leptospirales</taxon>
        <taxon>Leptospiraceae</taxon>
        <taxon>Leptospira</taxon>
    </lineage>
</organism>
<dbReference type="GO" id="GO:0006298">
    <property type="term" value="P:mismatch repair"/>
    <property type="evidence" value="ECO:0007669"/>
    <property type="project" value="TreeGrafter"/>
</dbReference>
<dbReference type="Gene3D" id="1.10.1020.10">
    <property type="entry name" value="Adenine-specific Methyltransferase, Domain 2"/>
    <property type="match status" value="1"/>
</dbReference>
<evidence type="ECO:0000256" key="5">
    <source>
        <dbReference type="ARBA" id="ARBA00022691"/>
    </source>
</evidence>
<evidence type="ECO:0000256" key="3">
    <source>
        <dbReference type="ARBA" id="ARBA00022603"/>
    </source>
</evidence>
<dbReference type="InterPro" id="IPR012327">
    <property type="entry name" value="MeTrfase_D12"/>
</dbReference>
<dbReference type="GO" id="GO:0009307">
    <property type="term" value="P:DNA restriction-modification system"/>
    <property type="evidence" value="ECO:0007669"/>
    <property type="project" value="InterPro"/>
</dbReference>
<evidence type="ECO:0000256" key="7">
    <source>
        <dbReference type="RuleBase" id="RU361257"/>
    </source>
</evidence>
<name>A0A2P1QUN4_9LEPT</name>
<dbReference type="EC" id="2.1.1.72" evidence="2 7"/>
<dbReference type="GO" id="GO:1904047">
    <property type="term" value="F:S-adenosyl-L-methionine binding"/>
    <property type="evidence" value="ECO:0007669"/>
    <property type="project" value="TreeGrafter"/>
</dbReference>
<dbReference type="REBASE" id="126634">
    <property type="entry name" value="M.LsaU160ORF24P"/>
</dbReference>
<dbReference type="Pfam" id="PF02086">
    <property type="entry name" value="MethyltransfD12"/>
    <property type="match status" value="1"/>
</dbReference>
<evidence type="ECO:0000313" key="8">
    <source>
        <dbReference type="EMBL" id="AVQ12622.1"/>
    </source>
</evidence>
<protein>
    <recommendedName>
        <fullName evidence="2 7">Site-specific DNA-methyltransferase (adenine-specific)</fullName>
        <ecNumber evidence="2 7">2.1.1.72</ecNumber>
    </recommendedName>
</protein>
<evidence type="ECO:0000256" key="4">
    <source>
        <dbReference type="ARBA" id="ARBA00022679"/>
    </source>
</evidence>
<dbReference type="GO" id="GO:0032259">
    <property type="term" value="P:methylation"/>
    <property type="evidence" value="ECO:0007669"/>
    <property type="project" value="UniProtKB-KW"/>
</dbReference>
<dbReference type="GO" id="GO:0043565">
    <property type="term" value="F:sequence-specific DNA binding"/>
    <property type="evidence" value="ECO:0007669"/>
    <property type="project" value="TreeGrafter"/>
</dbReference>
<dbReference type="GO" id="GO:0009007">
    <property type="term" value="F:site-specific DNA-methyltransferase (adenine-specific) activity"/>
    <property type="evidence" value="ECO:0007669"/>
    <property type="project" value="UniProtKB-UniRule"/>
</dbReference>
<dbReference type="SUPFAM" id="SSF53335">
    <property type="entry name" value="S-adenosyl-L-methionine-dependent methyltransferases"/>
    <property type="match status" value="1"/>
</dbReference>
<dbReference type="AlphaFoldDB" id="A0A2P1QUN4"/>
<accession>A0A2P1QUN4</accession>
<gene>
    <name evidence="8" type="ORF">XB16_2301</name>
</gene>
<dbReference type="PROSITE" id="PS00092">
    <property type="entry name" value="N6_MTASE"/>
    <property type="match status" value="1"/>
</dbReference>
<keyword evidence="4 7" id="KW-0808">Transferase</keyword>
<reference evidence="8 9" key="1">
    <citation type="journal article" date="2015" name="Genome Announc.">
        <title>Draft Genome Sequences of Leptospira santarosai Strains U160, U164, and U233, Isolated from Asymptomatic Cattle.</title>
        <authorList>
            <person name="Kremer F.S."/>
            <person name="Eslabao M.R."/>
            <person name="Provisor M."/>
            <person name="Woloski R.D."/>
            <person name="Ramires O.V."/>
            <person name="Moreno L.Z."/>
            <person name="Moreno A.M."/>
            <person name="Hamond C."/>
            <person name="Lilenbaum W."/>
            <person name="Dellagostin O.A."/>
        </authorList>
    </citation>
    <scope>NUCLEOTIDE SEQUENCE [LARGE SCALE GENOMIC DNA]</scope>
    <source>
        <strain evidence="8 9">U160</strain>
    </source>
</reference>
<comment type="similarity">
    <text evidence="1 7">Belongs to the N(4)/N(6)-methyltransferase family.</text>
</comment>
<dbReference type="EMBL" id="CP027843">
    <property type="protein sequence ID" value="AVQ12622.1"/>
    <property type="molecule type" value="Genomic_DNA"/>
</dbReference>
<keyword evidence="3 7" id="KW-0489">Methyltransferase</keyword>
<sequence length="336" mass="38002">MGRSALLGKVPTLLGHAVSKNFLTERIPRFSGCPHLRHFDHRVMSFLFPIESQLVKSPLKGQLLKWIGNKQKYADTIISHFPKKIKTYHEPFLGSGAVIATLSPQKGIGSDIFKPLIDIFQKLKSNPDELILDYADNYALMEKFGKEKAYEIIKSSYNLNPNSKDLLFLSRSCYGGVVRFRKADGYMSTPCGIHNPLSPKSFAERVYSWRDRVANCEFFNLDYKDVFDSAEANDLIYCDPPYKDSQAILYGAQSFSLNDLYDSIENAKLRGVNIALSIDGSKKSGSKIIDIQYPKGLFPSEIPIVNGRSMLKRFQMAGQTLEEEVVTERLLLTYKI</sequence>